<evidence type="ECO:0000313" key="1">
    <source>
        <dbReference type="EMBL" id="MBP0447916.1"/>
    </source>
</evidence>
<dbReference type="Proteomes" id="UP000681594">
    <property type="component" value="Unassembled WGS sequence"/>
</dbReference>
<sequence length="503" mass="55951">MRLRYENRRTLVTLSGLVRLRLKIRRCEHEGCARYRLAYRPEAEGALALPQHEFGLDVVAMVGGLRHRDHRSVPEIHAALRGRGVEIAERSVTNLLDRYDELLATSLTDTRRLRRVLARQGRAILALDGMQPDVGHEVLWVVRECLSGEVLLARSLLSGTAEDLAPLLAEVAEAIGVPVEGVISDGQTSIRRAVAKALPGVPHQLCQFHFLREAANPVYEADRHAKKELKKGVRGVRRIERSAEGREDAGSEVVRGYCAAVRSAITDDGRTPLAAPGLKLKGRLEAVADSLDRVPGKGGSPAPLARLRQLIGRGLEGTAPFWPEVERAYAWVHAAARILGNRGDESAARVRRRFDGLLGAMLRHRQRAGVLAPAIEHFAKVARSYRPGLFHCYAVPGLPRTNNDLEQLFGSQRYHERRATGRKAASPAAVLRGEVRLIAATVTRQRPPTARDLGRASRKRWGELRQRLEQRRHARTLRTRFRRDPQAYLAQLEQTACQPTLPA</sequence>
<gene>
    <name evidence="1" type="ORF">J8J14_24640</name>
</gene>
<reference evidence="1 2" key="1">
    <citation type="submission" date="2021-03" db="EMBL/GenBank/DDBJ databases">
        <authorList>
            <person name="So Y."/>
        </authorList>
    </citation>
    <scope>NUCLEOTIDE SEQUENCE [LARGE SCALE GENOMIC DNA]</scope>
    <source>
        <strain evidence="1 2">SSH11</strain>
    </source>
</reference>
<name>A0ABS4ALN2_9PROT</name>
<dbReference type="RefSeq" id="WP_209382194.1">
    <property type="nucleotide sequence ID" value="NZ_JAGIZB010000094.1"/>
</dbReference>
<comment type="caution">
    <text evidence="1">The sequence shown here is derived from an EMBL/GenBank/DDBJ whole genome shotgun (WGS) entry which is preliminary data.</text>
</comment>
<keyword evidence="2" id="KW-1185">Reference proteome</keyword>
<proteinExistence type="predicted"/>
<organism evidence="1 2">
    <name type="scientific">Pararoseomonas baculiformis</name>
    <dbReference type="NCBI Taxonomy" id="2820812"/>
    <lineage>
        <taxon>Bacteria</taxon>
        <taxon>Pseudomonadati</taxon>
        <taxon>Pseudomonadota</taxon>
        <taxon>Alphaproteobacteria</taxon>
        <taxon>Acetobacterales</taxon>
        <taxon>Acetobacteraceae</taxon>
        <taxon>Pararoseomonas</taxon>
    </lineage>
</organism>
<accession>A0ABS4ALN2</accession>
<dbReference type="EMBL" id="JAGIZB010000094">
    <property type="protein sequence ID" value="MBP0447916.1"/>
    <property type="molecule type" value="Genomic_DNA"/>
</dbReference>
<protein>
    <submittedName>
        <fullName evidence="1">Transposase</fullName>
    </submittedName>
</protein>
<evidence type="ECO:0000313" key="2">
    <source>
        <dbReference type="Proteomes" id="UP000681594"/>
    </source>
</evidence>